<name>A0ABR4WBL6_9GAMM</name>
<protein>
    <submittedName>
        <fullName evidence="1">Uncharacterized protein</fullName>
    </submittedName>
</protein>
<proteinExistence type="predicted"/>
<sequence>MSSAQLISALRDAHQAHLCAQLQNEEHWQALMAQASGSLGAVPLGKLVDSDALTTVVDQWLQQALSAQGLQGVVSDVSKAVWEAAEKDPATVGQLLSEDHFEAILEQVLKLQTLREKAVHAAMNHPLVSEMVSEMLYTGIKNFLLEENALAKLPGVSSVMKMGRKSMVGKAMGGMEESIRDYLRKNIRVTLKTGEQWLNKQLTNERIEQLARDGYQRVAPLKPADYLKLVPAGTIDEVVSQSCAIGDETARLDYTRQLVSVGIHAAVQSLSDMPLQTLLEGMKISEEQVREITAPALARGATVLIEQGVLEPFIQWVLDDFYQSEACKKIIDNG</sequence>
<reference evidence="1 2" key="1">
    <citation type="submission" date="2012-09" db="EMBL/GenBank/DDBJ databases">
        <title>Genome Sequence of alkane-degrading Bacterium Alcanivorax jadensis T9.</title>
        <authorList>
            <person name="Lai Q."/>
            <person name="Shao Z."/>
        </authorList>
    </citation>
    <scope>NUCLEOTIDE SEQUENCE [LARGE SCALE GENOMIC DNA]</scope>
    <source>
        <strain evidence="1 2">T9</strain>
    </source>
</reference>
<accession>A0ABR4WBL6</accession>
<gene>
    <name evidence="1" type="ORF">T9A_02603</name>
</gene>
<dbReference type="RefSeq" id="WP_035249219.1">
    <property type="nucleotide sequence ID" value="NZ_ARXU01000011.1"/>
</dbReference>
<dbReference type="EMBL" id="ARXU01000011">
    <property type="protein sequence ID" value="KGD60426.1"/>
    <property type="molecule type" value="Genomic_DNA"/>
</dbReference>
<organism evidence="1 2">
    <name type="scientific">Alcanivorax jadensis T9</name>
    <dbReference type="NCBI Taxonomy" id="1177181"/>
    <lineage>
        <taxon>Bacteria</taxon>
        <taxon>Pseudomonadati</taxon>
        <taxon>Pseudomonadota</taxon>
        <taxon>Gammaproteobacteria</taxon>
        <taxon>Oceanospirillales</taxon>
        <taxon>Alcanivoracaceae</taxon>
        <taxon>Alcanivorax</taxon>
    </lineage>
</organism>
<dbReference type="Proteomes" id="UP000029443">
    <property type="component" value="Unassembled WGS sequence"/>
</dbReference>
<evidence type="ECO:0000313" key="2">
    <source>
        <dbReference type="Proteomes" id="UP000029443"/>
    </source>
</evidence>
<comment type="caution">
    <text evidence="1">The sequence shown here is derived from an EMBL/GenBank/DDBJ whole genome shotgun (WGS) entry which is preliminary data.</text>
</comment>
<keyword evidence="2" id="KW-1185">Reference proteome</keyword>
<evidence type="ECO:0000313" key="1">
    <source>
        <dbReference type="EMBL" id="KGD60426.1"/>
    </source>
</evidence>